<dbReference type="RefSeq" id="WP_007322785.1">
    <property type="nucleotide sequence ID" value="NZ_BAEE01000061.1"/>
</dbReference>
<evidence type="ECO:0000313" key="4">
    <source>
        <dbReference type="EMBL" id="GAB10710.1"/>
    </source>
</evidence>
<proteinExistence type="predicted"/>
<feature type="domain" description="Rv2993c-like N-terminal" evidence="3">
    <location>
        <begin position="1"/>
        <end position="54"/>
    </location>
</feature>
<dbReference type="PANTHER" id="PTHR11820">
    <property type="entry name" value="ACYLPYRUVASE"/>
    <property type="match status" value="1"/>
</dbReference>
<evidence type="ECO:0000259" key="3">
    <source>
        <dbReference type="Pfam" id="PF10370"/>
    </source>
</evidence>
<dbReference type="InterPro" id="IPR036663">
    <property type="entry name" value="Fumarylacetoacetase_C_sf"/>
</dbReference>
<keyword evidence="4" id="KW-0378">Hydrolase</keyword>
<dbReference type="Pfam" id="PF10370">
    <property type="entry name" value="Rv2993c-like_N"/>
    <property type="match status" value="1"/>
</dbReference>
<dbReference type="EMBL" id="BAEE01000061">
    <property type="protein sequence ID" value="GAB10710.1"/>
    <property type="molecule type" value="Genomic_DNA"/>
</dbReference>
<accession>G7H4D5</accession>
<keyword evidence="5" id="KW-1185">Reference proteome</keyword>
<dbReference type="GO" id="GO:0019752">
    <property type="term" value="P:carboxylic acid metabolic process"/>
    <property type="evidence" value="ECO:0007669"/>
    <property type="project" value="UniProtKB-ARBA"/>
</dbReference>
<dbReference type="GO" id="GO:0016853">
    <property type="term" value="F:isomerase activity"/>
    <property type="evidence" value="ECO:0007669"/>
    <property type="project" value="UniProtKB-ARBA"/>
</dbReference>
<evidence type="ECO:0000313" key="5">
    <source>
        <dbReference type="Proteomes" id="UP000035088"/>
    </source>
</evidence>
<name>G7H4D5_9ACTN</name>
<sequence>MRLGRVATRDGVAFAAVEGQQGNEIAREIAEHPFGTPTFTGRQWPLADVRVLAPILATKVICVGKNYAAHAAEMGGPAPADPVIFLKPNTAIVGPEVPIVRPPSSQQVDYEGELAIVIGRPCRDVSAADARGAILGYTVANDVTARDQQKIDGQWTRAKSYDTFCPLGPWIDTDFDPSDVQIRTELTGADGQTAVKQESRTSLMLHSVGEIVEWVSRVMTLLPGDVILTGTPEGVGPMVAGDRVSVTVEGLGTLTNPVVDK</sequence>
<dbReference type="Gene3D" id="3.90.850.10">
    <property type="entry name" value="Fumarylacetoacetase-like, C-terminal domain"/>
    <property type="match status" value="1"/>
</dbReference>
<dbReference type="AlphaFoldDB" id="G7H4D5"/>
<keyword evidence="1" id="KW-0479">Metal-binding</keyword>
<dbReference type="OrthoDB" id="9805307at2"/>
<evidence type="ECO:0000259" key="2">
    <source>
        <dbReference type="Pfam" id="PF01557"/>
    </source>
</evidence>
<feature type="domain" description="Fumarylacetoacetase-like C-terminal" evidence="2">
    <location>
        <begin position="59"/>
        <end position="259"/>
    </location>
</feature>
<evidence type="ECO:0000256" key="1">
    <source>
        <dbReference type="ARBA" id="ARBA00022723"/>
    </source>
</evidence>
<dbReference type="Pfam" id="PF01557">
    <property type="entry name" value="FAA_hydrolase"/>
    <property type="match status" value="1"/>
</dbReference>
<dbReference type="PANTHER" id="PTHR11820:SF7">
    <property type="entry name" value="ACYLPYRUVASE FAHD1, MITOCHONDRIAL"/>
    <property type="match status" value="1"/>
</dbReference>
<dbReference type="InterPro" id="IPR011234">
    <property type="entry name" value="Fumarylacetoacetase-like_C"/>
</dbReference>
<protein>
    <submittedName>
        <fullName evidence="4">Putative fumarylacetoacetate hydrolase family protein</fullName>
    </submittedName>
</protein>
<organism evidence="4 5">
    <name type="scientific">Gordonia araii NBRC 100433</name>
    <dbReference type="NCBI Taxonomy" id="1073574"/>
    <lineage>
        <taxon>Bacteria</taxon>
        <taxon>Bacillati</taxon>
        <taxon>Actinomycetota</taxon>
        <taxon>Actinomycetes</taxon>
        <taxon>Mycobacteriales</taxon>
        <taxon>Gordoniaceae</taxon>
        <taxon>Gordonia</taxon>
    </lineage>
</organism>
<dbReference type="GO" id="GO:0018773">
    <property type="term" value="F:acetylpyruvate hydrolase activity"/>
    <property type="evidence" value="ECO:0007669"/>
    <property type="project" value="TreeGrafter"/>
</dbReference>
<dbReference type="GO" id="GO:0046872">
    <property type="term" value="F:metal ion binding"/>
    <property type="evidence" value="ECO:0007669"/>
    <property type="project" value="UniProtKB-KW"/>
</dbReference>
<dbReference type="SUPFAM" id="SSF56529">
    <property type="entry name" value="FAH"/>
    <property type="match status" value="1"/>
</dbReference>
<dbReference type="InterPro" id="IPR018833">
    <property type="entry name" value="Rv2993c-like_N"/>
</dbReference>
<dbReference type="FunFam" id="3.90.850.10:FF:000002">
    <property type="entry name" value="2-hydroxyhepta-2,4-diene-1,7-dioate isomerase"/>
    <property type="match status" value="1"/>
</dbReference>
<dbReference type="Proteomes" id="UP000035088">
    <property type="component" value="Unassembled WGS sequence"/>
</dbReference>
<comment type="caution">
    <text evidence="4">The sequence shown here is derived from an EMBL/GenBank/DDBJ whole genome shotgun (WGS) entry which is preliminary data.</text>
</comment>
<dbReference type="STRING" id="1073574.GOARA_061_01500"/>
<reference evidence="4 5" key="1">
    <citation type="submission" date="2011-11" db="EMBL/GenBank/DDBJ databases">
        <title>Whole genome shotgun sequence of Gordonia araii NBRC 100433.</title>
        <authorList>
            <person name="Yoshida Y."/>
            <person name="Hosoyama A."/>
            <person name="Tsuchikane K."/>
            <person name="Katsumata H."/>
            <person name="Yamazaki S."/>
            <person name="Fujita N."/>
        </authorList>
    </citation>
    <scope>NUCLEOTIDE SEQUENCE [LARGE SCALE GENOMIC DNA]</scope>
    <source>
        <strain evidence="4 5">NBRC 100433</strain>
    </source>
</reference>
<dbReference type="Gene3D" id="2.30.30.370">
    <property type="entry name" value="FAH"/>
    <property type="match status" value="1"/>
</dbReference>
<gene>
    <name evidence="4" type="ORF">GOARA_061_01500</name>
</gene>